<sequence length="197" mass="22026">MAEAGQEISGEVLREVELKIDIRSATIFVIPKSDEIQDKNMPRNLHNAAELFLRVGMVDAAENVKRNVADLLDIYSNNPDGKSNFHVGRGVVCWACGHCGIPKGGANQKGSNIKDDLQKITPGPCNKCGETEQVNWLKVTKPVDATNTKKEELPWIETPPLSEEEMKKKKEAQLLAKRKEVEEQVKRALEARERKNL</sequence>
<accession>A0AAD9D4C6</accession>
<dbReference type="EMBL" id="JATAAI010000064">
    <property type="protein sequence ID" value="KAK1732554.1"/>
    <property type="molecule type" value="Genomic_DNA"/>
</dbReference>
<evidence type="ECO:0000256" key="1">
    <source>
        <dbReference type="SAM" id="MobiDB-lite"/>
    </source>
</evidence>
<proteinExistence type="predicted"/>
<feature type="region of interest" description="Disordered" evidence="1">
    <location>
        <begin position="150"/>
        <end position="169"/>
    </location>
</feature>
<name>A0AAD9D4C6_9STRA</name>
<feature type="region of interest" description="Disordered" evidence="1">
    <location>
        <begin position="178"/>
        <end position="197"/>
    </location>
</feature>
<organism evidence="2 3">
    <name type="scientific">Skeletonema marinoi</name>
    <dbReference type="NCBI Taxonomy" id="267567"/>
    <lineage>
        <taxon>Eukaryota</taxon>
        <taxon>Sar</taxon>
        <taxon>Stramenopiles</taxon>
        <taxon>Ochrophyta</taxon>
        <taxon>Bacillariophyta</taxon>
        <taxon>Coscinodiscophyceae</taxon>
        <taxon>Thalassiosirophycidae</taxon>
        <taxon>Thalassiosirales</taxon>
        <taxon>Skeletonemataceae</taxon>
        <taxon>Skeletonema</taxon>
        <taxon>Skeletonema marinoi-dohrnii complex</taxon>
    </lineage>
</organism>
<evidence type="ECO:0000313" key="3">
    <source>
        <dbReference type="Proteomes" id="UP001224775"/>
    </source>
</evidence>
<protein>
    <submittedName>
        <fullName evidence="2">Uncharacterized protein</fullName>
    </submittedName>
</protein>
<keyword evidence="3" id="KW-1185">Reference proteome</keyword>
<evidence type="ECO:0000313" key="2">
    <source>
        <dbReference type="EMBL" id="KAK1732554.1"/>
    </source>
</evidence>
<reference evidence="2" key="1">
    <citation type="submission" date="2023-06" db="EMBL/GenBank/DDBJ databases">
        <title>Survivors Of The Sea: Transcriptome response of Skeletonema marinoi to long-term dormancy.</title>
        <authorList>
            <person name="Pinder M.I.M."/>
            <person name="Kourtchenko O."/>
            <person name="Robertson E.K."/>
            <person name="Larsson T."/>
            <person name="Maumus F."/>
            <person name="Osuna-Cruz C.M."/>
            <person name="Vancaester E."/>
            <person name="Stenow R."/>
            <person name="Vandepoele K."/>
            <person name="Ploug H."/>
            <person name="Bruchert V."/>
            <person name="Godhe A."/>
            <person name="Topel M."/>
        </authorList>
    </citation>
    <scope>NUCLEOTIDE SEQUENCE</scope>
    <source>
        <strain evidence="2">R05AC</strain>
    </source>
</reference>
<dbReference type="AlphaFoldDB" id="A0AAD9D4C6"/>
<gene>
    <name evidence="2" type="ORF">QTG54_016766</name>
</gene>
<comment type="caution">
    <text evidence="2">The sequence shown here is derived from an EMBL/GenBank/DDBJ whole genome shotgun (WGS) entry which is preliminary data.</text>
</comment>
<dbReference type="Proteomes" id="UP001224775">
    <property type="component" value="Unassembled WGS sequence"/>
</dbReference>